<dbReference type="KEGG" id="ladl:NCTC12735_00725"/>
<dbReference type="AlphaFoldDB" id="A0A0W0R3S8"/>
<dbReference type="Pfam" id="PF02470">
    <property type="entry name" value="MlaD"/>
    <property type="match status" value="1"/>
</dbReference>
<keyword evidence="3" id="KW-0614">Plasmid</keyword>
<dbReference type="GO" id="GO:0005548">
    <property type="term" value="F:phospholipid transporter activity"/>
    <property type="evidence" value="ECO:0007669"/>
    <property type="project" value="TreeGrafter"/>
</dbReference>
<dbReference type="PANTHER" id="PTHR33371:SF4">
    <property type="entry name" value="INTERMEMBRANE PHOSPHOLIPID TRANSPORT SYSTEM BINDING PROTEIN MLAD"/>
    <property type="match status" value="1"/>
</dbReference>
<keyword evidence="4" id="KW-1185">Reference proteome</keyword>
<evidence type="ECO:0000259" key="1">
    <source>
        <dbReference type="Pfam" id="PF02470"/>
    </source>
</evidence>
<dbReference type="EMBL" id="LNKA01000001">
    <property type="protein sequence ID" value="KTC65732.1"/>
    <property type="molecule type" value="Genomic_DNA"/>
</dbReference>
<evidence type="ECO:0000313" key="2">
    <source>
        <dbReference type="EMBL" id="KTC65732.1"/>
    </source>
</evidence>
<dbReference type="EMBL" id="LR134420">
    <property type="protein sequence ID" value="VEH85102.1"/>
    <property type="molecule type" value="Genomic_DNA"/>
</dbReference>
<dbReference type="NCBIfam" id="TIGR04430">
    <property type="entry name" value="OM_asym_MlaD"/>
    <property type="match status" value="1"/>
</dbReference>
<name>A0A0W0R3S8_9GAMM</name>
<dbReference type="OrthoDB" id="9788420at2"/>
<dbReference type="Proteomes" id="UP000281170">
    <property type="component" value="Plasmid 11"/>
</dbReference>
<accession>A0A0W0R3S8</accession>
<reference evidence="3 5" key="2">
    <citation type="submission" date="2018-12" db="EMBL/GenBank/DDBJ databases">
        <authorList>
            <consortium name="Pathogen Informatics"/>
        </authorList>
    </citation>
    <scope>NUCLEOTIDE SEQUENCE [LARGE SCALE GENOMIC DNA]</scope>
    <source>
        <strain evidence="3 5">NCTC12735</strain>
        <plasmid evidence="5">11</plasmid>
    </source>
</reference>
<organism evidence="2 4">
    <name type="scientific">Legionella adelaidensis</name>
    <dbReference type="NCBI Taxonomy" id="45056"/>
    <lineage>
        <taxon>Bacteria</taxon>
        <taxon>Pseudomonadati</taxon>
        <taxon>Pseudomonadota</taxon>
        <taxon>Gammaproteobacteria</taxon>
        <taxon>Legionellales</taxon>
        <taxon>Legionellaceae</taxon>
        <taxon>Legionella</taxon>
    </lineage>
</organism>
<dbReference type="PATRIC" id="fig|45056.6.peg.402"/>
<dbReference type="RefSeq" id="WP_058461468.1">
    <property type="nucleotide sequence ID" value="NZ_CAAAHS010000014.1"/>
</dbReference>
<geneLocation type="plasmid" evidence="3 5">
    <name>11</name>
</geneLocation>
<dbReference type="PANTHER" id="PTHR33371">
    <property type="entry name" value="INTERMEMBRANE PHOSPHOLIPID TRANSPORT SYSTEM BINDING PROTEIN MLAD-RELATED"/>
    <property type="match status" value="1"/>
</dbReference>
<dbReference type="InterPro" id="IPR003399">
    <property type="entry name" value="Mce/MlaD"/>
</dbReference>
<reference evidence="2 4" key="1">
    <citation type="submission" date="2015-11" db="EMBL/GenBank/DDBJ databases">
        <title>Identification of large and diverse effector repertoires of 38 Legionella species.</title>
        <authorList>
            <person name="Burstein D."/>
            <person name="Amaro F."/>
            <person name="Zusman T."/>
            <person name="Lifshitz Z."/>
            <person name="Cohen O."/>
            <person name="Gilbert J.A."/>
            <person name="Pupko T."/>
            <person name="Shuman H.A."/>
            <person name="Segal G."/>
        </authorList>
    </citation>
    <scope>NUCLEOTIDE SEQUENCE [LARGE SCALE GENOMIC DNA]</scope>
    <source>
        <strain evidence="2 4">1762-AUS-E</strain>
    </source>
</reference>
<dbReference type="InterPro" id="IPR030970">
    <property type="entry name" value="ABC_MlaD"/>
</dbReference>
<protein>
    <submittedName>
        <fullName evidence="2 3">Toluene transporter subunit: membrane component of ABC superfamily</fullName>
    </submittedName>
</protein>
<dbReference type="STRING" id="45056.Lade_0390"/>
<feature type="domain" description="Mce/MlaD" evidence="1">
    <location>
        <begin position="41"/>
        <end position="119"/>
    </location>
</feature>
<sequence>MKKQRYIDISVGMFMLLGLLALSVMVFKVSGFSDFSSTKNSYSVTAEFTDIGGLKVRAPVTVAGVKIGEVTNIELQPGSLNAKVTMALRPDKPIPYEDASARILTQGLLGSNYISIVPGFDDDDEGSKAHPYLRSGDVIAKTQEAVILENLIGQLLFNINKKS</sequence>
<evidence type="ECO:0000313" key="3">
    <source>
        <dbReference type="EMBL" id="VEH85102.1"/>
    </source>
</evidence>
<gene>
    <name evidence="2" type="primary">yrbD</name>
    <name evidence="2" type="ORF">Lade_0390</name>
    <name evidence="3" type="ORF">NCTC12735_00725</name>
</gene>
<dbReference type="GO" id="GO:0005543">
    <property type="term" value="F:phospholipid binding"/>
    <property type="evidence" value="ECO:0007669"/>
    <property type="project" value="TreeGrafter"/>
</dbReference>
<evidence type="ECO:0000313" key="5">
    <source>
        <dbReference type="Proteomes" id="UP000281170"/>
    </source>
</evidence>
<evidence type="ECO:0000313" key="4">
    <source>
        <dbReference type="Proteomes" id="UP000054859"/>
    </source>
</evidence>
<dbReference type="Proteomes" id="UP000054859">
    <property type="component" value="Unassembled WGS sequence"/>
</dbReference>
<proteinExistence type="predicted"/>
<dbReference type="InterPro" id="IPR052336">
    <property type="entry name" value="MlaD_Phospholipid_Transporter"/>
</dbReference>